<name>A0ABZ1PNL8_9ACTN</name>
<dbReference type="InterPro" id="IPR016024">
    <property type="entry name" value="ARM-type_fold"/>
</dbReference>
<dbReference type="InterPro" id="IPR011989">
    <property type="entry name" value="ARM-like"/>
</dbReference>
<evidence type="ECO:0000313" key="2">
    <source>
        <dbReference type="EMBL" id="WUI85592.1"/>
    </source>
</evidence>
<evidence type="ECO:0000256" key="1">
    <source>
        <dbReference type="SAM" id="MobiDB-lite"/>
    </source>
</evidence>
<accession>A0ABZ1PNL8</accession>
<dbReference type="RefSeq" id="WP_328375917.1">
    <property type="nucleotide sequence ID" value="NZ_CP107936.1"/>
</dbReference>
<dbReference type="Gene3D" id="1.25.10.10">
    <property type="entry name" value="Leucine-rich Repeat Variant"/>
    <property type="match status" value="1"/>
</dbReference>
<dbReference type="EMBL" id="CP107941">
    <property type="protein sequence ID" value="WUI85592.1"/>
    <property type="molecule type" value="Genomic_DNA"/>
</dbReference>
<keyword evidence="3" id="KW-1185">Reference proteome</keyword>
<proteinExistence type="predicted"/>
<dbReference type="Proteomes" id="UP001346877">
    <property type="component" value="Chromosome"/>
</dbReference>
<dbReference type="SUPFAM" id="SSF48371">
    <property type="entry name" value="ARM repeat"/>
    <property type="match status" value="1"/>
</dbReference>
<gene>
    <name evidence="2" type="ORF">OG375_15220</name>
</gene>
<feature type="compositionally biased region" description="Basic and acidic residues" evidence="1">
    <location>
        <begin position="12"/>
        <end position="29"/>
    </location>
</feature>
<reference evidence="2 3" key="1">
    <citation type="submission" date="2022-10" db="EMBL/GenBank/DDBJ databases">
        <title>The complete genomes of actinobacterial strains from the NBC collection.</title>
        <authorList>
            <person name="Joergensen T.S."/>
            <person name="Alvarez Arevalo M."/>
            <person name="Sterndorff E.B."/>
            <person name="Faurdal D."/>
            <person name="Vuksanovic O."/>
            <person name="Mourched A.-S."/>
            <person name="Charusanti P."/>
            <person name="Shaw S."/>
            <person name="Blin K."/>
            <person name="Weber T."/>
        </authorList>
    </citation>
    <scope>NUCLEOTIDE SEQUENCE [LARGE SCALE GENOMIC DNA]</scope>
    <source>
        <strain evidence="2 3">NBC_00396</strain>
    </source>
</reference>
<feature type="region of interest" description="Disordered" evidence="1">
    <location>
        <begin position="1"/>
        <end position="81"/>
    </location>
</feature>
<evidence type="ECO:0000313" key="3">
    <source>
        <dbReference type="Proteomes" id="UP001346877"/>
    </source>
</evidence>
<evidence type="ECO:0008006" key="4">
    <source>
        <dbReference type="Google" id="ProtNLM"/>
    </source>
</evidence>
<feature type="compositionally biased region" description="Acidic residues" evidence="1">
    <location>
        <begin position="54"/>
        <end position="81"/>
    </location>
</feature>
<organism evidence="2 3">
    <name type="scientific">Micromonospora zamorensis</name>
    <dbReference type="NCBI Taxonomy" id="709883"/>
    <lineage>
        <taxon>Bacteria</taxon>
        <taxon>Bacillati</taxon>
        <taxon>Actinomycetota</taxon>
        <taxon>Actinomycetes</taxon>
        <taxon>Micromonosporales</taxon>
        <taxon>Micromonosporaceae</taxon>
        <taxon>Micromonospora</taxon>
    </lineage>
</organism>
<sequence length="770" mass="83072">MIGQHVPAAAGTERDLENLLHDVSDERSADGPFGDPGDGVLDGSRDGSTVTDSVDGEDEPGSAEEAPEESPEEESDESEDLLDPTDVLRRLAGLLGGSGGIDVGDVQVQGQNATGHGAVAIGTVNLTTARSDGAGRVWFETLVEASVRETASGYASTPSDQRLDHYLQHQHLVCLSGSVGSGRFTSATLAVARRHGFDRVSVLGGVDQLSDLLGAGASLPAGHGYVVRLSEVVLRAVDGFTLVALAARAATAGTTMVLVGDFSQRKHDFVGHVVDHRPAPAAEVFRAQLRHQLRGQCVGWCTDTCDGRCLERYVDLDCAGHPLLSAYLAGEPRPSEVLKVVATIAPTVPKAGALTERLEQFLPLQLRERAVEILHVRRGGEEIDGFTDDEVRAFRLSCAVLAGQPVAEMHEAAQRLARRDFHEVTPIGAPLRGSALDALLGPTLSQAVARVPDARVPGGCRIDFPAGTESIRSALLEVAWTDWWSPGQLLDWLADLIRGGLPPVRQAAAGAIGWSATRDVQAALDTVGELARERRAGVRQAAAIVLVAMAMQPTLRYRVRAELDQWAAGPAAHLQDTVARAYGLGLARLWPDAALAQLRQVAQARMQRRNNSVVRGLVEVYQNGHAASVVPALVDWTASADPEVQLHAARTLRVLADRWAEPPREHWPQLLHLVDHGTIRLVDLAVLWAVALSLPGTAYRSWRTLGFWLDRADRQPAVAGHCLELVRHVIAGQPALRHRLDHQLHHVWRPVMPHKDLLDDVQRLIDEETR</sequence>
<protein>
    <recommendedName>
        <fullName evidence="4">HEAT repeat-containing protein</fullName>
    </recommendedName>
</protein>